<dbReference type="Proteomes" id="UP000016960">
    <property type="component" value="Unassembled WGS sequence"/>
</dbReference>
<evidence type="ECO:0000313" key="1">
    <source>
        <dbReference type="EMBL" id="ERN42262.1"/>
    </source>
</evidence>
<dbReference type="STRING" id="582515.KR51_00010720"/>
<organism evidence="1 2">
    <name type="scientific">Rubidibacter lacunae KORDI 51-2</name>
    <dbReference type="NCBI Taxonomy" id="582515"/>
    <lineage>
        <taxon>Bacteria</taxon>
        <taxon>Bacillati</taxon>
        <taxon>Cyanobacteriota</taxon>
        <taxon>Cyanophyceae</taxon>
        <taxon>Oscillatoriophycideae</taxon>
        <taxon>Chroococcales</taxon>
        <taxon>Aphanothecaceae</taxon>
        <taxon>Rubidibacter</taxon>
    </lineage>
</organism>
<dbReference type="OrthoDB" id="9768066at2"/>
<keyword evidence="2" id="KW-1185">Reference proteome</keyword>
<proteinExistence type="predicted"/>
<name>U5DN31_9CHRO</name>
<dbReference type="PANTHER" id="PTHR30634">
    <property type="entry name" value="OUTER MEMBRANE LOLAB LIPOPROTEIN INSERTION APPARATUS"/>
    <property type="match status" value="1"/>
</dbReference>
<dbReference type="RefSeq" id="WP_022605416.1">
    <property type="nucleotide sequence ID" value="NZ_ASSJ01000029.1"/>
</dbReference>
<sequence length="794" mass="87707">MSVHYFGIRHHGPGSARSLRQALDALQPDALLVEGPADASAALKLAGDPDLEPPVALLLYAPDGADSVYYPLARFSPEWQALQYAKDAGIPVQLMDLPQAHQCALRRELLETRSTDEDPPDALLGEQLELTAADAPVPPDPQITAALDAWMDLRRDPLSWLAHAAGFGDGERWWEHLVEERQDDADVFAAIQAAMTLLRGEVERQRPSEVDEWMAADPARAWEERREALREAYMRQTIRRTEKGSDRLAVVCGAWHVPALVQPRAVKDDKALLRGLPKTKVEATWIPWTYRRLTLASGYGAGIASPGWYDHLWQHPERTTVRWLVRTARLLRDTDLDASSANIIEAARLADALAALRDRPRPGLDELNAAVQTVLCFGSELPMQLVWDRAIVGDRLGRVPEAAPTVPLQRDLQRLQKRLRLKPDPSAQQKELDLRKPLDLERSQLFHRLRLLAIDWGTLQGTRGTGTFKEVWRLQWQPEFALRAIEAGVWGNTVEAAATACSCDRADRAPDLPSLSALLDRVLLATLPSAIARVLQCLQDAAAVASEIAHLMDALPPLARVARYKDVRQTDAAIVARVVDSLVARICIGLPAACASLDDDAAADMDARMQQVNRAINLLRNDDHRAVWWRTIAQLGCQDNLHGLLAGRCCRMLLDSDRIDRVEAARQLSYALSRGGDPARASAWIEGFLQGSGLLLLHDDTLWHVLDDWVTALPAADFTAMLPLLRRTFSTFAAAERRQMAERVRHGGTTGAIAPDEADASGAAVLPLVAQLLGVTLADVRTDPQHKRSSELPQ</sequence>
<dbReference type="PATRIC" id="fig|582515.4.peg.1199"/>
<dbReference type="AlphaFoldDB" id="U5DN31"/>
<dbReference type="Pfam" id="PF18934">
    <property type="entry name" value="DUF5682"/>
    <property type="match status" value="1"/>
</dbReference>
<comment type="caution">
    <text evidence="1">The sequence shown here is derived from an EMBL/GenBank/DDBJ whole genome shotgun (WGS) entry which is preliminary data.</text>
</comment>
<dbReference type="EMBL" id="ASSJ01000029">
    <property type="protein sequence ID" value="ERN42262.1"/>
    <property type="molecule type" value="Genomic_DNA"/>
</dbReference>
<accession>U5DN31</accession>
<dbReference type="InterPro" id="IPR043737">
    <property type="entry name" value="DUF5682"/>
</dbReference>
<dbReference type="PANTHER" id="PTHR30634:SF14">
    <property type="match status" value="1"/>
</dbReference>
<evidence type="ECO:0000313" key="2">
    <source>
        <dbReference type="Proteomes" id="UP000016960"/>
    </source>
</evidence>
<dbReference type="InParanoid" id="U5DN31"/>
<gene>
    <name evidence="1" type="ORF">KR51_00010720</name>
</gene>
<dbReference type="InterPro" id="IPR050458">
    <property type="entry name" value="LolB"/>
</dbReference>
<protein>
    <submittedName>
        <fullName evidence="1">Uncharacterized protein</fullName>
    </submittedName>
</protein>
<dbReference type="eggNOG" id="COG1916">
    <property type="taxonomic scope" value="Bacteria"/>
</dbReference>
<reference evidence="1 2" key="1">
    <citation type="submission" date="2013-05" db="EMBL/GenBank/DDBJ databases">
        <title>Draft genome sequence of Rubidibacter lacunae KORDI 51-2.</title>
        <authorList>
            <person name="Choi D.H."/>
            <person name="Noh J.H."/>
            <person name="Kwon K.-K."/>
            <person name="Lee J.-H."/>
            <person name="Ryu J.-Y."/>
        </authorList>
    </citation>
    <scope>NUCLEOTIDE SEQUENCE [LARGE SCALE GENOMIC DNA]</scope>
    <source>
        <strain evidence="1 2">KORDI 51-2</strain>
    </source>
</reference>